<protein>
    <submittedName>
        <fullName evidence="6">Haloacid dehalogenase</fullName>
    </submittedName>
</protein>
<keyword evidence="4" id="KW-0460">Magnesium</keyword>
<dbReference type="SFLD" id="SFLDS00003">
    <property type="entry name" value="Haloacid_Dehalogenase"/>
    <property type="match status" value="1"/>
</dbReference>
<accession>A0A511ZNV7</accession>
<dbReference type="SFLD" id="SFLDG01129">
    <property type="entry name" value="C1.5:_HAD__Beta-PGM__Phosphata"/>
    <property type="match status" value="1"/>
</dbReference>
<comment type="similarity">
    <text evidence="2">Belongs to the HAD-like hydrolase superfamily. CbbY/CbbZ/Gph/YieH family.</text>
</comment>
<comment type="cofactor">
    <cofactor evidence="1">
        <name>Mg(2+)</name>
        <dbReference type="ChEBI" id="CHEBI:18420"/>
    </cofactor>
</comment>
<comment type="caution">
    <text evidence="6">The sequence shown here is derived from an EMBL/GenBank/DDBJ whole genome shotgun (WGS) entry which is preliminary data.</text>
</comment>
<evidence type="ECO:0000256" key="5">
    <source>
        <dbReference type="ARBA" id="ARBA00023277"/>
    </source>
</evidence>
<dbReference type="Proteomes" id="UP000321558">
    <property type="component" value="Unassembled WGS sequence"/>
</dbReference>
<sequence>MDSVIFDFNGTLYRDTALHEQAWQKFIQELLGYALSDEEFSKIHGRSNHLTMERLLERSLTKKEGEDLSNRKEAIYREIVIEKKHNELIPGTVDFFNLLKENGTPINIATASTKVNVDFYFEFFQLNRWFDLDKVVYDNGKLPSKPAPDQYIQAALNINTVPKKMTIFEDSPIGLQGAANAKAKRIIAMSTNNNHAELEQTGVVDFIIDDFTDERLRELFN</sequence>
<reference evidence="6 7" key="1">
    <citation type="submission" date="2019-07" db="EMBL/GenBank/DDBJ databases">
        <title>Whole genome shotgun sequence of Oceanobacillus sojae NBRC 105379.</title>
        <authorList>
            <person name="Hosoyama A."/>
            <person name="Uohara A."/>
            <person name="Ohji S."/>
            <person name="Ichikawa N."/>
        </authorList>
    </citation>
    <scope>NUCLEOTIDE SEQUENCE [LARGE SCALE GENOMIC DNA]</scope>
    <source>
        <strain evidence="6 7">NBRC 105379</strain>
    </source>
</reference>
<evidence type="ECO:0000256" key="3">
    <source>
        <dbReference type="ARBA" id="ARBA00022723"/>
    </source>
</evidence>
<dbReference type="InterPro" id="IPR023198">
    <property type="entry name" value="PGP-like_dom2"/>
</dbReference>
<evidence type="ECO:0000256" key="4">
    <source>
        <dbReference type="ARBA" id="ARBA00022842"/>
    </source>
</evidence>
<keyword evidence="7" id="KW-1185">Reference proteome</keyword>
<evidence type="ECO:0000256" key="1">
    <source>
        <dbReference type="ARBA" id="ARBA00001946"/>
    </source>
</evidence>
<dbReference type="Gene3D" id="3.40.50.1000">
    <property type="entry name" value="HAD superfamily/HAD-like"/>
    <property type="match status" value="1"/>
</dbReference>
<gene>
    <name evidence="6" type="ORF">OSO01_38730</name>
</gene>
<dbReference type="PANTHER" id="PTHR46193:SF18">
    <property type="entry name" value="HEXITOL PHOSPHATASE B"/>
    <property type="match status" value="1"/>
</dbReference>
<evidence type="ECO:0000256" key="2">
    <source>
        <dbReference type="ARBA" id="ARBA00006171"/>
    </source>
</evidence>
<dbReference type="InterPro" id="IPR036412">
    <property type="entry name" value="HAD-like_sf"/>
</dbReference>
<dbReference type="InterPro" id="IPR051600">
    <property type="entry name" value="Beta-PGM-like"/>
</dbReference>
<dbReference type="OrthoDB" id="9797743at2"/>
<dbReference type="InterPro" id="IPR023214">
    <property type="entry name" value="HAD_sf"/>
</dbReference>
<dbReference type="RefSeq" id="WP_147212062.1">
    <property type="nucleotide sequence ID" value="NZ_BJYM01000019.1"/>
</dbReference>
<dbReference type="GO" id="GO:0003824">
    <property type="term" value="F:catalytic activity"/>
    <property type="evidence" value="ECO:0007669"/>
    <property type="project" value="UniProtKB-ARBA"/>
</dbReference>
<keyword evidence="3" id="KW-0479">Metal-binding</keyword>
<organism evidence="6 7">
    <name type="scientific">Oceanobacillus sojae</name>
    <dbReference type="NCBI Taxonomy" id="582851"/>
    <lineage>
        <taxon>Bacteria</taxon>
        <taxon>Bacillati</taxon>
        <taxon>Bacillota</taxon>
        <taxon>Bacilli</taxon>
        <taxon>Bacillales</taxon>
        <taxon>Bacillaceae</taxon>
        <taxon>Oceanobacillus</taxon>
    </lineage>
</organism>
<dbReference type="Pfam" id="PF00702">
    <property type="entry name" value="Hydrolase"/>
    <property type="match status" value="1"/>
</dbReference>
<evidence type="ECO:0000313" key="7">
    <source>
        <dbReference type="Proteomes" id="UP000321558"/>
    </source>
</evidence>
<keyword evidence="5" id="KW-0119">Carbohydrate metabolism</keyword>
<dbReference type="Gene3D" id="1.10.150.240">
    <property type="entry name" value="Putative phosphatase, domain 2"/>
    <property type="match status" value="1"/>
</dbReference>
<dbReference type="EMBL" id="BJYM01000019">
    <property type="protein sequence ID" value="GEN89134.1"/>
    <property type="molecule type" value="Genomic_DNA"/>
</dbReference>
<dbReference type="SUPFAM" id="SSF56784">
    <property type="entry name" value="HAD-like"/>
    <property type="match status" value="1"/>
</dbReference>
<dbReference type="CDD" id="cd07505">
    <property type="entry name" value="HAD_BPGM-like"/>
    <property type="match status" value="1"/>
</dbReference>
<dbReference type="AlphaFoldDB" id="A0A511ZNV7"/>
<dbReference type="PANTHER" id="PTHR46193">
    <property type="entry name" value="6-PHOSPHOGLUCONATE PHOSPHATASE"/>
    <property type="match status" value="1"/>
</dbReference>
<evidence type="ECO:0000313" key="6">
    <source>
        <dbReference type="EMBL" id="GEN89134.1"/>
    </source>
</evidence>
<name>A0A511ZNV7_9BACI</name>
<proteinExistence type="inferred from homology"/>
<dbReference type="GO" id="GO:0046872">
    <property type="term" value="F:metal ion binding"/>
    <property type="evidence" value="ECO:0007669"/>
    <property type="project" value="UniProtKB-KW"/>
</dbReference>